<keyword evidence="4" id="KW-0597">Phosphoprotein</keyword>
<evidence type="ECO:0000256" key="10">
    <source>
        <dbReference type="ARBA" id="ARBA00023242"/>
    </source>
</evidence>
<dbReference type="GO" id="GO:0000981">
    <property type="term" value="F:DNA-binding transcription factor activity, RNA polymerase II-specific"/>
    <property type="evidence" value="ECO:0007669"/>
    <property type="project" value="TreeGrafter"/>
</dbReference>
<dbReference type="Pfam" id="PF16179">
    <property type="entry name" value="RHD_dimer"/>
    <property type="match status" value="1"/>
</dbReference>
<dbReference type="GO" id="GO:0005737">
    <property type="term" value="C:cytoplasm"/>
    <property type="evidence" value="ECO:0007669"/>
    <property type="project" value="UniProtKB-SubCell"/>
</dbReference>
<dbReference type="InterPro" id="IPR002909">
    <property type="entry name" value="IPT_dom"/>
</dbReference>
<dbReference type="EMBL" id="NDHI03003485">
    <property type="protein sequence ID" value="PNJ35479.1"/>
    <property type="molecule type" value="Genomic_DNA"/>
</dbReference>
<evidence type="ECO:0000256" key="8">
    <source>
        <dbReference type="ARBA" id="ARBA00023159"/>
    </source>
</evidence>
<dbReference type="InterPro" id="IPR008967">
    <property type="entry name" value="p53-like_TF_DNA-bd_sf"/>
</dbReference>
<dbReference type="PRINTS" id="PR01789">
    <property type="entry name" value="NUCFACTORATC"/>
</dbReference>
<protein>
    <submittedName>
        <fullName evidence="13">NFATC4 isoform 9</fullName>
    </submittedName>
</protein>
<evidence type="ECO:0000256" key="4">
    <source>
        <dbReference type="ARBA" id="ARBA00022553"/>
    </source>
</evidence>
<dbReference type="PANTHER" id="PTHR12533:SF11">
    <property type="entry name" value="NUCLEAR FACTOR OF ACTIVATED T-CELLS, CYTOPLASMIC 4"/>
    <property type="match status" value="1"/>
</dbReference>
<dbReference type="InterPro" id="IPR008366">
    <property type="entry name" value="NFAT"/>
</dbReference>
<dbReference type="Pfam" id="PF00554">
    <property type="entry name" value="RHD_DNA_bind"/>
    <property type="match status" value="1"/>
</dbReference>
<organism evidence="13">
    <name type="scientific">Pongo abelii</name>
    <name type="common">Sumatran orangutan</name>
    <name type="synonym">Pongo pygmaeus abelii</name>
    <dbReference type="NCBI Taxonomy" id="9601"/>
    <lineage>
        <taxon>Eukaryota</taxon>
        <taxon>Metazoa</taxon>
        <taxon>Chordata</taxon>
        <taxon>Craniata</taxon>
        <taxon>Vertebrata</taxon>
        <taxon>Euteleostomi</taxon>
        <taxon>Mammalia</taxon>
        <taxon>Eutheria</taxon>
        <taxon>Euarchontoglires</taxon>
        <taxon>Primates</taxon>
        <taxon>Haplorrhini</taxon>
        <taxon>Catarrhini</taxon>
        <taxon>Hominidae</taxon>
        <taxon>Pongo</taxon>
    </lineage>
</organism>
<evidence type="ECO:0000259" key="12">
    <source>
        <dbReference type="PROSITE" id="PS50254"/>
    </source>
</evidence>
<feature type="region of interest" description="Disordered" evidence="11">
    <location>
        <begin position="435"/>
        <end position="469"/>
    </location>
</feature>
<keyword evidence="6" id="KW-0805">Transcription regulation</keyword>
<keyword evidence="7" id="KW-0238">DNA-binding</keyword>
<dbReference type="Gene3D" id="2.60.40.340">
    <property type="entry name" value="Rel homology domain (RHD), DNA-binding domain"/>
    <property type="match status" value="1"/>
</dbReference>
<keyword evidence="10" id="KW-0539">Nucleus</keyword>
<evidence type="ECO:0000256" key="6">
    <source>
        <dbReference type="ARBA" id="ARBA00023015"/>
    </source>
</evidence>
<gene>
    <name evidence="13" type="ORF">CR201_G0032620</name>
</gene>
<dbReference type="InterPro" id="IPR014756">
    <property type="entry name" value="Ig_E-set"/>
</dbReference>
<feature type="region of interest" description="Disordered" evidence="11">
    <location>
        <begin position="1"/>
        <end position="79"/>
    </location>
</feature>
<feature type="non-terminal residue" evidence="13">
    <location>
        <position position="1"/>
    </location>
</feature>
<dbReference type="CDD" id="cd01178">
    <property type="entry name" value="IPT_NFAT"/>
    <property type="match status" value="1"/>
</dbReference>
<dbReference type="InterPro" id="IPR037059">
    <property type="entry name" value="RHD_DNA_bind_dom_sf"/>
</dbReference>
<evidence type="ECO:0000256" key="1">
    <source>
        <dbReference type="ARBA" id="ARBA00004123"/>
    </source>
</evidence>
<comment type="subcellular location">
    <subcellularLocation>
        <location evidence="2">Cytoplasm</location>
    </subcellularLocation>
    <subcellularLocation>
        <location evidence="1">Nucleus</location>
    </subcellularLocation>
</comment>
<dbReference type="Gene3D" id="2.60.40.10">
    <property type="entry name" value="Immunoglobulins"/>
    <property type="match status" value="1"/>
</dbReference>
<evidence type="ECO:0000256" key="11">
    <source>
        <dbReference type="SAM" id="MobiDB-lite"/>
    </source>
</evidence>
<dbReference type="FunFam" id="2.60.40.340:FF:000001">
    <property type="entry name" value="Nuclear factor of activated T-cells, cytoplasmic, calcineurin-dependent 2"/>
    <property type="match status" value="1"/>
</dbReference>
<evidence type="ECO:0000256" key="3">
    <source>
        <dbReference type="ARBA" id="ARBA00022490"/>
    </source>
</evidence>
<evidence type="ECO:0000313" key="13">
    <source>
        <dbReference type="EMBL" id="PNJ35479.1"/>
    </source>
</evidence>
<dbReference type="GO" id="GO:0005667">
    <property type="term" value="C:transcription regulator complex"/>
    <property type="evidence" value="ECO:0007669"/>
    <property type="project" value="TreeGrafter"/>
</dbReference>
<dbReference type="PANTHER" id="PTHR12533">
    <property type="entry name" value="NFAT"/>
    <property type="match status" value="1"/>
</dbReference>
<dbReference type="SUPFAM" id="SSF81296">
    <property type="entry name" value="E set domains"/>
    <property type="match status" value="1"/>
</dbReference>
<keyword evidence="3" id="KW-0963">Cytoplasm</keyword>
<feature type="domain" description="RHD" evidence="12">
    <location>
        <begin position="71"/>
        <end position="252"/>
    </location>
</feature>
<reference evidence="13" key="1">
    <citation type="submission" date="2017-12" db="EMBL/GenBank/DDBJ databases">
        <title>High-resolution comparative analysis of great ape genomes.</title>
        <authorList>
            <person name="Pollen A."/>
            <person name="Hastie A."/>
            <person name="Hormozdiari F."/>
            <person name="Dougherty M."/>
            <person name="Liu R."/>
            <person name="Chaisson M."/>
            <person name="Hoppe E."/>
            <person name="Hill C."/>
            <person name="Pang A."/>
            <person name="Hillier L."/>
            <person name="Baker C."/>
            <person name="Armstrong J."/>
            <person name="Shendure J."/>
            <person name="Paten B."/>
            <person name="Wilson R."/>
            <person name="Chao H."/>
            <person name="Schneider V."/>
            <person name="Ventura M."/>
            <person name="Kronenberg Z."/>
            <person name="Murali S."/>
            <person name="Gordon D."/>
            <person name="Cantsilieris S."/>
            <person name="Munson K."/>
            <person name="Nelson B."/>
            <person name="Raja A."/>
            <person name="Underwood J."/>
            <person name="Diekhans M."/>
            <person name="Fiddes I."/>
            <person name="Haussler D."/>
            <person name="Eichler E."/>
        </authorList>
    </citation>
    <scope>NUCLEOTIDE SEQUENCE [LARGE SCALE GENOMIC DNA]</scope>
    <source>
        <strain evidence="13">Susie</strain>
    </source>
</reference>
<feature type="compositionally biased region" description="Gly residues" evidence="11">
    <location>
        <begin position="1"/>
        <end position="10"/>
    </location>
</feature>
<keyword evidence="8" id="KW-0010">Activator</keyword>
<dbReference type="PROSITE" id="PS50254">
    <property type="entry name" value="REL_2"/>
    <property type="match status" value="1"/>
</dbReference>
<dbReference type="FunFam" id="2.60.40.10:FF:000040">
    <property type="entry name" value="Nuclear factor of activated T-cells, cytoplasmic, calcineurin-dependent 2"/>
    <property type="match status" value="1"/>
</dbReference>
<dbReference type="GO" id="GO:0000978">
    <property type="term" value="F:RNA polymerase II cis-regulatory region sequence-specific DNA binding"/>
    <property type="evidence" value="ECO:0007669"/>
    <property type="project" value="TreeGrafter"/>
</dbReference>
<comment type="caution">
    <text evidence="13">The sequence shown here is derived from an EMBL/GenBank/DDBJ whole genome shotgun (WGS) entry which is preliminary data.</text>
</comment>
<proteinExistence type="predicted"/>
<dbReference type="InterPro" id="IPR013783">
    <property type="entry name" value="Ig-like_fold"/>
</dbReference>
<feature type="compositionally biased region" description="Pro residues" evidence="11">
    <location>
        <begin position="28"/>
        <end position="59"/>
    </location>
</feature>
<dbReference type="SMART" id="SM00429">
    <property type="entry name" value="IPT"/>
    <property type="match status" value="1"/>
</dbReference>
<dbReference type="AlphaFoldDB" id="A0A2J8TR32"/>
<dbReference type="CDD" id="cd07881">
    <property type="entry name" value="RHD-n_NFAT"/>
    <property type="match status" value="1"/>
</dbReference>
<evidence type="ECO:0000256" key="2">
    <source>
        <dbReference type="ARBA" id="ARBA00004496"/>
    </source>
</evidence>
<accession>A0A2J8TR32</accession>
<dbReference type="GO" id="GO:0033173">
    <property type="term" value="P:calcineurin-NFAT signaling cascade"/>
    <property type="evidence" value="ECO:0007669"/>
    <property type="project" value="TreeGrafter"/>
</dbReference>
<dbReference type="SUPFAM" id="SSF49417">
    <property type="entry name" value="p53-like transcription factors"/>
    <property type="match status" value="1"/>
</dbReference>
<evidence type="ECO:0000256" key="9">
    <source>
        <dbReference type="ARBA" id="ARBA00023163"/>
    </source>
</evidence>
<dbReference type="InterPro" id="IPR011539">
    <property type="entry name" value="RHD_DNA_bind_dom"/>
</dbReference>
<sequence length="501" mass="54241">GPPLGAGGLGEELDSEDAPPCCRLALGEPPPYGAAPIGIPRPPPPRPGMHSPPPRPAPSPGTWESQPARTSALPPLDWPLPSQYEQLELRIEVQPRAHHRAHYETEGSRGAVKAAPGGHPVVKLLGYSEKPLTLQMFIGTADERNLRPHAFYQVHRITGKMVATASYEAVVSGTKVLEMTLLPENNMAANIDCAGILKLRNSDIELRKGETDIGRKNTRVRLVFRVHVPQGGGKVVSVQAASVPIECSQRSAQELPQVEAYSPSACSVRGGEELVLTGSNFLPDSKVVFIERGPDGKLQWEEEATVNRLQSNEVTLTLTVPEYSNKRVSRPVQVYFYVSNGRRKRSPTQSFKFLPVICKEEPLPDSSLRGFPSASAPPFGTDMDFSPPRPPYPSYPHEDPACETPYLSEGFGYGMPPLYPQTGPPPSYRPGLRMFPETRGTTGPGYGPGEGAPEQEKSRGGYSSGFRDSVPIQGITLEEVSEIIGRDLSGFPAPPGEEPPA</sequence>
<dbReference type="GO" id="GO:0005634">
    <property type="term" value="C:nucleus"/>
    <property type="evidence" value="ECO:0007669"/>
    <property type="project" value="UniProtKB-SubCell"/>
</dbReference>
<dbReference type="InterPro" id="IPR032397">
    <property type="entry name" value="RHD_dimer"/>
</dbReference>
<keyword evidence="9" id="KW-0804">Transcription</keyword>
<name>A0A2J8TR32_PONAB</name>
<keyword evidence="5" id="KW-0677">Repeat</keyword>
<evidence type="ECO:0000256" key="5">
    <source>
        <dbReference type="ARBA" id="ARBA00022737"/>
    </source>
</evidence>
<evidence type="ECO:0000256" key="7">
    <source>
        <dbReference type="ARBA" id="ARBA00023125"/>
    </source>
</evidence>